<dbReference type="WBParaSite" id="PDA_v2.g6569.t1">
    <property type="protein sequence ID" value="PDA_v2.g6569.t1"/>
    <property type="gene ID" value="PDA_v2.g6569"/>
</dbReference>
<sequence>MTHQQNSFTQELWCYGSYENNNNSNDSYSCKNSTTASPSNPISRSNSTSPSNDLRRGRPLIPDSSQESEKTKEKRNYARKYREKVQIEKTKLKEENDQLRHLIQRFLYLHSILPQNVEVEIQRLKNEFRDLNDSNKNNNDKLKNCNIFTFS</sequence>
<evidence type="ECO:0000313" key="2">
    <source>
        <dbReference type="Proteomes" id="UP000887578"/>
    </source>
</evidence>
<feature type="compositionally biased region" description="Basic and acidic residues" evidence="1">
    <location>
        <begin position="67"/>
        <end position="76"/>
    </location>
</feature>
<evidence type="ECO:0000256" key="1">
    <source>
        <dbReference type="SAM" id="MobiDB-lite"/>
    </source>
</evidence>
<organism evidence="2 3">
    <name type="scientific">Panagrolaimus davidi</name>
    <dbReference type="NCBI Taxonomy" id="227884"/>
    <lineage>
        <taxon>Eukaryota</taxon>
        <taxon>Metazoa</taxon>
        <taxon>Ecdysozoa</taxon>
        <taxon>Nematoda</taxon>
        <taxon>Chromadorea</taxon>
        <taxon>Rhabditida</taxon>
        <taxon>Tylenchina</taxon>
        <taxon>Panagrolaimomorpha</taxon>
        <taxon>Panagrolaimoidea</taxon>
        <taxon>Panagrolaimidae</taxon>
        <taxon>Panagrolaimus</taxon>
    </lineage>
</organism>
<feature type="region of interest" description="Disordered" evidence="1">
    <location>
        <begin position="26"/>
        <end position="81"/>
    </location>
</feature>
<name>A0A914QXG2_9BILA</name>
<feature type="compositionally biased region" description="Polar residues" evidence="1">
    <location>
        <begin position="34"/>
        <end position="52"/>
    </location>
</feature>
<accession>A0A914QXG2</accession>
<evidence type="ECO:0000313" key="3">
    <source>
        <dbReference type="WBParaSite" id="PDA_v2.g6569.t1"/>
    </source>
</evidence>
<dbReference type="Proteomes" id="UP000887578">
    <property type="component" value="Unplaced"/>
</dbReference>
<keyword evidence="2" id="KW-1185">Reference proteome</keyword>
<dbReference type="AlphaFoldDB" id="A0A914QXG2"/>
<reference evidence="3" key="1">
    <citation type="submission" date="2022-11" db="UniProtKB">
        <authorList>
            <consortium name="WormBaseParasite"/>
        </authorList>
    </citation>
    <scope>IDENTIFICATION</scope>
</reference>
<protein>
    <submittedName>
        <fullName evidence="3">BZIP domain-containing protein</fullName>
    </submittedName>
</protein>
<proteinExistence type="predicted"/>